<dbReference type="InterPro" id="IPR001650">
    <property type="entry name" value="Helicase_C-like"/>
</dbReference>
<dbReference type="InterPro" id="IPR043504">
    <property type="entry name" value="Peptidase_S1_PA_chymotrypsin"/>
</dbReference>
<dbReference type="GO" id="GO:0003968">
    <property type="term" value="F:RNA-directed RNA polymerase activity"/>
    <property type="evidence" value="ECO:0007669"/>
    <property type="project" value="UniProtKB-KW"/>
</dbReference>
<keyword evidence="13" id="KW-0347">Helicase</keyword>
<evidence type="ECO:0000259" key="27">
    <source>
        <dbReference type="PROSITE" id="PS51194"/>
    </source>
</evidence>
<evidence type="ECO:0000256" key="3">
    <source>
        <dbReference type="ARBA" id="ARBA00022484"/>
    </source>
</evidence>
<dbReference type="SUPFAM" id="SSF50494">
    <property type="entry name" value="Trypsin-like serine proteases"/>
    <property type="match status" value="1"/>
</dbReference>
<proteinExistence type="predicted"/>
<dbReference type="PROSITE" id="PS50507">
    <property type="entry name" value="RDRP_SSRNA_POS"/>
    <property type="match status" value="1"/>
</dbReference>
<dbReference type="GO" id="GO:0039694">
    <property type="term" value="P:viral RNA genome replication"/>
    <property type="evidence" value="ECO:0007669"/>
    <property type="project" value="InterPro"/>
</dbReference>
<dbReference type="EMBL" id="LC055681">
    <property type="protein sequence ID" value="BAT23038.1"/>
    <property type="molecule type" value="Genomic_RNA"/>
</dbReference>
<dbReference type="GO" id="GO:0006351">
    <property type="term" value="P:DNA-templated transcription"/>
    <property type="evidence" value="ECO:0007669"/>
    <property type="project" value="InterPro"/>
</dbReference>
<evidence type="ECO:0000256" key="17">
    <source>
        <dbReference type="ARBA" id="ARBA00029399"/>
    </source>
</evidence>
<dbReference type="Pfam" id="PF00767">
    <property type="entry name" value="Poty_coat"/>
    <property type="match status" value="1"/>
</dbReference>
<comment type="function">
    <text evidence="21">Mediates the cap-independent, EIF4E-dependent translation of viral genomic RNAs. Binds to the cap-binding site of host EIF4E and thus interferes with the host EIF4E-dependent mRNA export and translation. VPg-RNA directly binds EIF4E and is a template for transcription. Also forms trimeric complexes with EIF4E-EIF4G, which are templates for translation.</text>
</comment>
<dbReference type="GO" id="GO:0016818">
    <property type="term" value="F:hydrolase activity, acting on acid anhydrides, in phosphorus-containing anhydrides"/>
    <property type="evidence" value="ECO:0007669"/>
    <property type="project" value="InterPro"/>
</dbReference>
<keyword evidence="8" id="KW-0167">Capsid protein</keyword>
<dbReference type="Gene3D" id="3.40.50.300">
    <property type="entry name" value="P-loop containing nucleotide triphosphate hydrolases"/>
    <property type="match status" value="2"/>
</dbReference>
<keyword evidence="7" id="KW-0597">Phosphoprotein</keyword>
<dbReference type="InterPro" id="IPR043502">
    <property type="entry name" value="DNA/RNA_pol_sf"/>
</dbReference>
<dbReference type="GO" id="GO:0005524">
    <property type="term" value="F:ATP binding"/>
    <property type="evidence" value="ECO:0007669"/>
    <property type="project" value="UniProtKB-KW"/>
</dbReference>
<comment type="subcellular location">
    <subcellularLocation>
        <location evidence="20">Host cytoplasmic vesicle</location>
    </subcellularLocation>
    <subcellularLocation>
        <location evidence="2">Virion</location>
    </subcellularLocation>
</comment>
<keyword evidence="14" id="KW-0067">ATP-binding</keyword>
<accession>A0A0P0YQE3</accession>
<feature type="domain" description="RdRp catalytic" evidence="25">
    <location>
        <begin position="1753"/>
        <end position="1877"/>
    </location>
</feature>
<dbReference type="InterPro" id="IPR013648">
    <property type="entry name" value="PP_Potyviridae"/>
</dbReference>
<evidence type="ECO:0000256" key="11">
    <source>
        <dbReference type="ARBA" id="ARBA00022741"/>
    </source>
</evidence>
<keyword evidence="30" id="KW-1185">Reference proteome</keyword>
<keyword evidence="6" id="KW-0191">Covalent protein-RNA linkage</keyword>
<keyword evidence="10" id="KW-0548">Nucleotidyltransferase</keyword>
<dbReference type="PRINTS" id="PR00966">
    <property type="entry name" value="NIAPOTYPTASE"/>
</dbReference>
<dbReference type="RefSeq" id="YP_009175089.1">
    <property type="nucleotide sequence ID" value="NC_028144.1"/>
</dbReference>
<dbReference type="GO" id="GO:0044161">
    <property type="term" value="C:host cell cytoplasmic vesicle"/>
    <property type="evidence" value="ECO:0007669"/>
    <property type="project" value="UniProtKB-SubCell"/>
</dbReference>
<feature type="transmembrane region" description="Helical" evidence="24">
    <location>
        <begin position="300"/>
        <end position="323"/>
    </location>
</feature>
<keyword evidence="24" id="KW-0472">Membrane</keyword>
<dbReference type="Pfam" id="PF00863">
    <property type="entry name" value="Peptidase_C4"/>
    <property type="match status" value="1"/>
</dbReference>
<evidence type="ECO:0000256" key="22">
    <source>
        <dbReference type="SAM" id="Coils"/>
    </source>
</evidence>
<feature type="compositionally biased region" description="Basic and acidic residues" evidence="23">
    <location>
        <begin position="2257"/>
        <end position="2277"/>
    </location>
</feature>
<dbReference type="GO" id="GO:0005198">
    <property type="term" value="F:structural molecule activity"/>
    <property type="evidence" value="ECO:0007669"/>
    <property type="project" value="InterPro"/>
</dbReference>
<feature type="coiled-coil region" evidence="22">
    <location>
        <begin position="923"/>
        <end position="982"/>
    </location>
</feature>
<dbReference type="GO" id="GO:0003723">
    <property type="term" value="F:RNA binding"/>
    <property type="evidence" value="ECO:0007669"/>
    <property type="project" value="InterPro"/>
</dbReference>
<evidence type="ECO:0000256" key="18">
    <source>
        <dbReference type="ARBA" id="ARBA00029404"/>
    </source>
</evidence>
<feature type="region of interest" description="Disordered" evidence="23">
    <location>
        <begin position="2037"/>
        <end position="2059"/>
    </location>
</feature>
<keyword evidence="11" id="KW-0547">Nucleotide-binding</keyword>
<dbReference type="PROSITE" id="PS51192">
    <property type="entry name" value="HELICASE_ATP_BIND_1"/>
    <property type="match status" value="1"/>
</dbReference>
<evidence type="ECO:0000256" key="10">
    <source>
        <dbReference type="ARBA" id="ARBA00022695"/>
    </source>
</evidence>
<dbReference type="CDD" id="cd23175">
    <property type="entry name" value="ps-ssRNAv_Potyviridae_RdRp"/>
    <property type="match status" value="1"/>
</dbReference>
<feature type="transmembrane region" description="Helical" evidence="24">
    <location>
        <begin position="227"/>
        <end position="249"/>
    </location>
</feature>
<feature type="transmembrane region" description="Helical" evidence="24">
    <location>
        <begin position="261"/>
        <end position="280"/>
    </location>
</feature>
<dbReference type="GO" id="GO:0019029">
    <property type="term" value="C:helical viral capsid"/>
    <property type="evidence" value="ECO:0007669"/>
    <property type="project" value="UniProtKB-KW"/>
</dbReference>
<dbReference type="InterPro" id="IPR043128">
    <property type="entry name" value="Rev_trsase/Diguanyl_cyclase"/>
</dbReference>
<evidence type="ECO:0000313" key="30">
    <source>
        <dbReference type="Proteomes" id="UP000203244"/>
    </source>
</evidence>
<evidence type="ECO:0000259" key="25">
    <source>
        <dbReference type="PROSITE" id="PS50507"/>
    </source>
</evidence>
<keyword evidence="4" id="KW-1036">Host cytoplasmic vesicle</keyword>
<dbReference type="PROSITE" id="PS51194">
    <property type="entry name" value="HELICASE_CTER"/>
    <property type="match status" value="1"/>
</dbReference>
<dbReference type="KEGG" id="vg:26121862"/>
<dbReference type="InterPro" id="IPR001205">
    <property type="entry name" value="RNA-dir_pol_C"/>
</dbReference>
<dbReference type="SMART" id="SM00487">
    <property type="entry name" value="DEXDc"/>
    <property type="match status" value="1"/>
</dbReference>
<dbReference type="InterPro" id="IPR001592">
    <property type="entry name" value="Poty_coat"/>
</dbReference>
<dbReference type="PANTHER" id="PTHR18934:SF99">
    <property type="entry name" value="ATP-DEPENDENT RNA HELICASE DHX37-RELATED"/>
    <property type="match status" value="1"/>
</dbReference>
<feature type="domain" description="Helicase ATP-binding" evidence="26">
    <location>
        <begin position="429"/>
        <end position="587"/>
    </location>
</feature>
<dbReference type="GeneID" id="26121862"/>
<protein>
    <submittedName>
        <fullName evidence="29">Polyprotein</fullName>
    </submittedName>
</protein>
<keyword evidence="24" id="KW-1133">Transmembrane helix</keyword>
<dbReference type="InterPro" id="IPR001730">
    <property type="entry name" value="Potyv_NIa-pro_dom"/>
</dbReference>
<keyword evidence="3" id="KW-0696">RNA-directed RNA polymerase</keyword>
<name>A0A0P0YQE3_9POTY</name>
<feature type="domain" description="Peptidase C4" evidence="28">
    <location>
        <begin position="1262"/>
        <end position="1477"/>
    </location>
</feature>
<dbReference type="Pfam" id="PF00271">
    <property type="entry name" value="Helicase_C"/>
    <property type="match status" value="1"/>
</dbReference>
<dbReference type="InterPro" id="IPR027417">
    <property type="entry name" value="P-loop_NTPase"/>
</dbReference>
<dbReference type="InterPro" id="IPR014001">
    <property type="entry name" value="Helicase_ATP-bd"/>
</dbReference>
<feature type="domain" description="Helicase C-terminal" evidence="27">
    <location>
        <begin position="602"/>
        <end position="768"/>
    </location>
</feature>
<dbReference type="GO" id="GO:0004386">
    <property type="term" value="F:helicase activity"/>
    <property type="evidence" value="ECO:0007669"/>
    <property type="project" value="UniProtKB-KW"/>
</dbReference>
<evidence type="ECO:0000256" key="9">
    <source>
        <dbReference type="ARBA" id="ARBA00022679"/>
    </source>
</evidence>
<keyword evidence="9" id="KW-0808">Transferase</keyword>
<dbReference type="GO" id="GO:0008234">
    <property type="term" value="F:cysteine-type peptidase activity"/>
    <property type="evidence" value="ECO:0007669"/>
    <property type="project" value="InterPro"/>
</dbReference>
<dbReference type="Gene3D" id="2.40.10.10">
    <property type="entry name" value="Trypsin-like serine proteases"/>
    <property type="match status" value="1"/>
</dbReference>
<dbReference type="Pfam" id="PF08440">
    <property type="entry name" value="Poty_PP"/>
    <property type="match status" value="1"/>
</dbReference>
<comment type="function">
    <text evidence="17">Has RNA-binding and proteolytic activities.</text>
</comment>
<feature type="region of interest" description="Disordered" evidence="23">
    <location>
        <begin position="2252"/>
        <end position="2277"/>
    </location>
</feature>
<comment type="function">
    <text evidence="18">An RNA-dependent RNA polymerase that plays an essential role in the virus replication.</text>
</comment>
<evidence type="ECO:0000256" key="1">
    <source>
        <dbReference type="ARBA" id="ARBA00000785"/>
    </source>
</evidence>
<dbReference type="InterPro" id="IPR007094">
    <property type="entry name" value="RNA-dir_pol_PSvirus"/>
</dbReference>
<dbReference type="InterPro" id="IPR009003">
    <property type="entry name" value="Peptidase_S1_PA"/>
</dbReference>
<evidence type="ECO:0000256" key="4">
    <source>
        <dbReference type="ARBA" id="ARBA00022488"/>
    </source>
</evidence>
<keyword evidence="15" id="KW-0946">Virion</keyword>
<organism evidence="29 30">
    <name type="scientific">Rice necrosis mosaic virus</name>
    <dbReference type="NCBI Taxonomy" id="59500"/>
    <lineage>
        <taxon>Viruses</taxon>
        <taxon>Riboviria</taxon>
        <taxon>Orthornavirae</taxon>
        <taxon>Pisuviricota</taxon>
        <taxon>Stelpaviricetes</taxon>
        <taxon>Patatavirales</taxon>
        <taxon>Potyviridae</taxon>
        <taxon>Bymovirus</taxon>
        <taxon>Bymovirus oryzae</taxon>
    </lineage>
</organism>
<evidence type="ECO:0000256" key="24">
    <source>
        <dbReference type="SAM" id="Phobius"/>
    </source>
</evidence>
<comment type="catalytic activity">
    <reaction evidence="1">
        <text>Hydrolyzes glutaminyl bonds, and activity is further restricted by preferences for the amino acids in P6 - P1' that vary with the species of potyvirus, e.g. Glu-Xaa-Xaa-Tyr-Xaa-Gln-|-(Ser or Gly) for the enzyme from tobacco etch virus. The natural substrate is the viral polyprotein, but other proteins and oligopeptides containing the appropriate consensus sequence are also cleaved.</text>
        <dbReference type="EC" id="3.4.22.44"/>
    </reaction>
</comment>
<evidence type="ECO:0000256" key="20">
    <source>
        <dbReference type="ARBA" id="ARBA00034108"/>
    </source>
</evidence>
<keyword evidence="16" id="KW-0693">Viral RNA replication</keyword>
<dbReference type="SUPFAM" id="SSF56672">
    <property type="entry name" value="DNA/RNA polymerases"/>
    <property type="match status" value="1"/>
</dbReference>
<dbReference type="Pfam" id="PF00680">
    <property type="entry name" value="RdRP_1"/>
    <property type="match status" value="1"/>
</dbReference>
<keyword evidence="5" id="KW-1139">Helical capsid protein</keyword>
<evidence type="ECO:0000259" key="26">
    <source>
        <dbReference type="PROSITE" id="PS51192"/>
    </source>
</evidence>
<dbReference type="SMART" id="SM00490">
    <property type="entry name" value="HELICc"/>
    <property type="match status" value="1"/>
</dbReference>
<evidence type="ECO:0000313" key="29">
    <source>
        <dbReference type="EMBL" id="BAT23038.1"/>
    </source>
</evidence>
<evidence type="ECO:0000259" key="28">
    <source>
        <dbReference type="PROSITE" id="PS51436"/>
    </source>
</evidence>
<dbReference type="SUPFAM" id="SSF52540">
    <property type="entry name" value="P-loop containing nucleoside triphosphate hydrolases"/>
    <property type="match status" value="2"/>
</dbReference>
<dbReference type="Gene3D" id="3.30.70.270">
    <property type="match status" value="1"/>
</dbReference>
<evidence type="ECO:0000256" key="2">
    <source>
        <dbReference type="ARBA" id="ARBA00004328"/>
    </source>
</evidence>
<dbReference type="GO" id="GO:0006508">
    <property type="term" value="P:proteolysis"/>
    <property type="evidence" value="ECO:0007669"/>
    <property type="project" value="InterPro"/>
</dbReference>
<dbReference type="Proteomes" id="UP000203244">
    <property type="component" value="Genome"/>
</dbReference>
<sequence length="2277" mass="258354">MATPPRVDDFIPEVFYKKQVDKLKELLKAWSSQTTVYHKLAGDRELLAFLMLSRALLNKLSAYLEAEDKRCMVMALNADTVETLAVVRQALIGIKINFGSWPLEQGWMMMMKQLDSCLDESYTENAQSLKKAMQVVGMKLLAAKNRIEICERSVDNYGLNTTCYDRLRDIGSRVRDTILRKPSSNIFPEEIRMSYFRALTTTLHLATQQFFLKALAYLCGIYQPLQWLFNFCVGTYAMCNMFNISWLVVKWSLRTHFGKHWTIYAASFLVCVTTTCFWVLNQREKTYLQSAQKQRKFIGILAFCITVVYMFDVDMADALAANLGKITRLVGMYTDDYNGFANNATTWLQSGINSNQLSGVQNTLAVVLNLDDEDTDGDGTVIESEDQLTFKAWASTNHLAGKQLVRPLQYDVQARYALNSDNVEELSRQMCSERKQWSQVVGYTGSGKSTVLPVAYYNDLKSKIGRQHCILVCEPTQAATVNVVGGISHNLGTLVFGRHEKWENLGDKCIQVMTYGSALASQARDSSFLTTFDAVFLDESHLVTEHSLAFESVCHAFPQVCKFYVSATPRDGKDLPSAKRRFEIKTVTSECNSVDTFITSQTEENSLYVLNHNTVLVFLAGKRECVNAAAKWNKNNLGDMMAYPLSSDNFHTMYSKLIQEMDNNRVIVFCTNILETGVTMNVDCVVDFGWTMRPELDLVTKTLSLRRKRVTKNERAQRVGRAGRLKEGYAIVCGKTDASINAVPPETLYGAALLSFVHGVQFYMNEFFEREWIEGITKAQARVMTQFKLSPFLMRDIVRSDGSIPRAILPCIQNYAHRTCDLKSTKTSVLPMVYNSWPSYTRLLAEVSRGEEKPPSALRRARVPFIISTMTDFDWEKLAHACLYFEPRVISVFSQSDETKRVLNLQLSESGIMSSIEYVKATMNEYKRSISNLQRVIETFEVQTFITKLTRLDPTKRIRERISLYTDNVQTLQQALSKLETLSYSNNCEVSMDKASLDQLTEMVELQCRGVLNRNHVARIFKLSSPPSQLLNLLVEKSKAFIATILMMIAAVSVWLVFKMRSENKKEATHEGENQASDLDHWILEGKGKTYHDRYKRMGFSTEEEVGIYQEFHEATKRNKLTKHSQPERRKSKLRTEKPAFMHFYDLKTDSNVLQAVFKTFSGVIFHVTKNPTADAAKLHEKLEQHLESDVNASSAWGDDETGAITCELTMKDGRKFLINMDRHNPMKPTEMGDEQGFKEFDGHFRQVGSTKLLGQAETSVTHLEAASVKPMTKFSLDTRLMVGIVETPQIKQNVVLYGDWIVSPAHIQVGSGQITFKFIHTTYCTTTDVLNKNGVVRFKGHDLILIRRPNGIPPVRKEIDAAVLTKPTEIQMLFRSLVDLKHKVTVSDMCFQFGRSRWAHTISTDFGMCGGMVFDAASNKFLGVHTSSNPINKRNEFQPFTQEMLDVMNSSGRKVEPGTWEFKKGDCGYEGQPLAILQGKAEDELQQLNDNAAGFGFNLDAQIVRPPTLRSQEIFAREFGLDTTFKLVGQVTKGLIDKHVITGENPYFHKFLEEYPQFKWVQSEMYEYAPSVLAYDAYFKDLRKYDRPHHPKIYDATVLEASKEQLIKMLKLAGLTKTNVRTAEEVLMDTQWSTSAGPLYHGKKLDVVEHLDDEELIKFAETCRQALLDGRLNGIWNGSLKAELRAIEKVEERKTRVFTAAPITSLLAMKFYVDDFNKQFYGTHLKAPHTVGINKFSRGWEKLYNKLNQPGWMHGSGDGSRFDSSIDPFLFDVVLDIRKRFMHEKHHAALHIIYGEIMNTKICLANGLIIQKHCGNNSGQPSTVVDNTLALMTAFLYAYARLTGDVKFEELDKNFIFVCNGDDNKFAISPEFYWKYGCDFSPFLSELGLKYEFDEITDDICLNPYMSLTMTPTKLGIGFSLAPQRIVAIVQWSRAGGVLHAYLAAIAACIESFNTQRLYLAMRAYALYLMDRHKHEIAALAELKGMDAMKLHIMGHAIMHYVEIPDYYQYGDMTTANIVILDDEVPDSENSMTFLQAGPGDGNNLTETENPPKTSDGAIIPKTQATWSLPVIKPKAIGFSTKIPIDLIAQVPEGYVETLSIKATTNQHQKWVQDVRSDLGITDDETWHKVVAAACIFFGDNGTSEDMDEDQVIEVKSGLNSTQELPAKPFIRHARRNATLRKIMRHYSFETKLLFMKMRRIPHWAVKHGCVDEIVFDFMIPDAFTSRQAVEKLKQTKISAIGVGTSNSMLTSETTNLKKTETRRRNDYDGHEGLIH</sequence>
<feature type="compositionally biased region" description="Polar residues" evidence="23">
    <location>
        <begin position="2044"/>
        <end position="2054"/>
    </location>
</feature>
<evidence type="ECO:0000256" key="15">
    <source>
        <dbReference type="ARBA" id="ARBA00022844"/>
    </source>
</evidence>
<keyword evidence="12" id="KW-0378">Hydrolase</keyword>
<evidence type="ECO:0000256" key="5">
    <source>
        <dbReference type="ARBA" id="ARBA00022497"/>
    </source>
</evidence>
<evidence type="ECO:0000256" key="13">
    <source>
        <dbReference type="ARBA" id="ARBA00022806"/>
    </source>
</evidence>
<dbReference type="PANTHER" id="PTHR18934">
    <property type="entry name" value="ATP-DEPENDENT RNA HELICASE"/>
    <property type="match status" value="1"/>
</dbReference>
<keyword evidence="22" id="KW-0175">Coiled coil</keyword>
<evidence type="ECO:0000256" key="12">
    <source>
        <dbReference type="ARBA" id="ARBA00022801"/>
    </source>
</evidence>
<evidence type="ECO:0000256" key="21">
    <source>
        <dbReference type="ARBA" id="ARBA00045403"/>
    </source>
</evidence>
<evidence type="ECO:0000256" key="23">
    <source>
        <dbReference type="SAM" id="MobiDB-lite"/>
    </source>
</evidence>
<evidence type="ECO:0000256" key="6">
    <source>
        <dbReference type="ARBA" id="ARBA00022520"/>
    </source>
</evidence>
<evidence type="ECO:0000256" key="19">
    <source>
        <dbReference type="ARBA" id="ARBA00034080"/>
    </source>
</evidence>
<keyword evidence="24" id="KW-0812">Transmembrane</keyword>
<evidence type="ECO:0000256" key="7">
    <source>
        <dbReference type="ARBA" id="ARBA00022553"/>
    </source>
</evidence>
<evidence type="ECO:0000256" key="16">
    <source>
        <dbReference type="ARBA" id="ARBA00022953"/>
    </source>
</evidence>
<reference evidence="29 30" key="1">
    <citation type="journal article" date="2016" name="J. Gen. Plant Pathol.">
        <title>Rice necrosis mosaic virus, a fungal transmitted Bymovirus: complete nucleotide sequence of the genomic RNAs and subgrouping of bymoviruses.</title>
        <authorList>
            <person name="Wagh S.G."/>
            <person name="Kobayashi K."/>
            <person name="Yaeno T."/>
            <person name="Yamaoka N."/>
            <person name="Masuta C."/>
            <person name="Nishiguchi M."/>
        </authorList>
    </citation>
    <scope>NUCLEOTIDE SEQUENCE [LARGE SCALE GENOMIC DNA]</scope>
</reference>
<evidence type="ECO:0000256" key="14">
    <source>
        <dbReference type="ARBA" id="ARBA00022840"/>
    </source>
</evidence>
<dbReference type="PROSITE" id="PS51436">
    <property type="entry name" value="POTYVIRUS_NIA_PRO"/>
    <property type="match status" value="1"/>
</dbReference>
<evidence type="ECO:0000256" key="8">
    <source>
        <dbReference type="ARBA" id="ARBA00022561"/>
    </source>
</evidence>
<comment type="function">
    <text evidence="19">Indispensable for virus replication.</text>
</comment>